<dbReference type="RefSeq" id="WP_109757223.1">
    <property type="nucleotide sequence ID" value="NZ_CP034588.1"/>
</dbReference>
<evidence type="ECO:0000313" key="3">
    <source>
        <dbReference type="Proteomes" id="UP000245390"/>
    </source>
</evidence>
<dbReference type="OrthoDB" id="7836640at2"/>
<dbReference type="PROSITE" id="PS51257">
    <property type="entry name" value="PROKAR_LIPOPROTEIN"/>
    <property type="match status" value="1"/>
</dbReference>
<keyword evidence="1" id="KW-0732">Signal</keyword>
<comment type="caution">
    <text evidence="2">The sequence shown here is derived from an EMBL/GenBank/DDBJ whole genome shotgun (WGS) entry which is preliminary data.</text>
</comment>
<dbReference type="Pfam" id="PF20569">
    <property type="entry name" value="DUF6778"/>
    <property type="match status" value="1"/>
</dbReference>
<dbReference type="KEGG" id="salo:EF888_02070"/>
<dbReference type="EMBL" id="QGGV01000001">
    <property type="protein sequence ID" value="PWK58313.1"/>
    <property type="molecule type" value="Genomic_DNA"/>
</dbReference>
<evidence type="ECO:0000256" key="1">
    <source>
        <dbReference type="SAM" id="SignalP"/>
    </source>
</evidence>
<feature type="chain" id="PRO_5016444194" description="Cholesterol transport system auxiliary component" evidence="1">
    <location>
        <begin position="25"/>
        <end position="201"/>
    </location>
</feature>
<dbReference type="Proteomes" id="UP000245390">
    <property type="component" value="Unassembled WGS sequence"/>
</dbReference>
<dbReference type="AlphaFoldDB" id="A0A316GCP4"/>
<sequence length="201" mass="21412">MKRRSAFLGLALAVLAGCSGNWQVAYDQGIDPLVSRGWRVADVIVVVPDSLKASESNTYAPSGDIVWHGEPFGDRKAQVAALMKEGILGGARELSGDRPVYITAVVRRFHGVTPAAVARAPGAVHNIDFDLQVIDARTRAPLTETQPVSADLEAHVGAAAITAAIEGETQRVRLVRHIAAVTRGWLGLGPDQRRSFAGFGR</sequence>
<organism evidence="2 3">
    <name type="scientific">Silicimonas algicola</name>
    <dbReference type="NCBI Taxonomy" id="1826607"/>
    <lineage>
        <taxon>Bacteria</taxon>
        <taxon>Pseudomonadati</taxon>
        <taxon>Pseudomonadota</taxon>
        <taxon>Alphaproteobacteria</taxon>
        <taxon>Rhodobacterales</taxon>
        <taxon>Paracoccaceae</taxon>
    </lineage>
</organism>
<gene>
    <name evidence="2" type="ORF">C8D95_101119</name>
</gene>
<evidence type="ECO:0000313" key="2">
    <source>
        <dbReference type="EMBL" id="PWK58313.1"/>
    </source>
</evidence>
<dbReference type="InterPro" id="IPR046705">
    <property type="entry name" value="DUF6778"/>
</dbReference>
<accession>A0A316GCP4</accession>
<evidence type="ECO:0008006" key="4">
    <source>
        <dbReference type="Google" id="ProtNLM"/>
    </source>
</evidence>
<feature type="signal peptide" evidence="1">
    <location>
        <begin position="1"/>
        <end position="24"/>
    </location>
</feature>
<name>A0A316GCP4_9RHOB</name>
<protein>
    <recommendedName>
        <fullName evidence="4">Cholesterol transport system auxiliary component</fullName>
    </recommendedName>
</protein>
<proteinExistence type="predicted"/>
<reference evidence="2 3" key="1">
    <citation type="submission" date="2018-05" db="EMBL/GenBank/DDBJ databases">
        <title>Genomic Encyclopedia of Type Strains, Phase IV (KMG-IV): sequencing the most valuable type-strain genomes for metagenomic binning, comparative biology and taxonomic classification.</title>
        <authorList>
            <person name="Goeker M."/>
        </authorList>
    </citation>
    <scope>NUCLEOTIDE SEQUENCE [LARGE SCALE GENOMIC DNA]</scope>
    <source>
        <strain evidence="2 3">DSM 103371</strain>
    </source>
</reference>
<keyword evidence="3" id="KW-1185">Reference proteome</keyword>